<gene>
    <name evidence="1" type="ORF">WP3W19E03_21910</name>
</gene>
<dbReference type="EMBL" id="AP022038">
    <property type="protein sequence ID" value="BBR39666.1"/>
    <property type="molecule type" value="Genomic_DNA"/>
</dbReference>
<protein>
    <recommendedName>
        <fullName evidence="3">ISL3 family transposase</fullName>
    </recommendedName>
</protein>
<proteinExistence type="predicted"/>
<dbReference type="Proteomes" id="UP000515442">
    <property type="component" value="Chromosome"/>
</dbReference>
<evidence type="ECO:0008006" key="3">
    <source>
        <dbReference type="Google" id="ProtNLM"/>
    </source>
</evidence>
<organism evidence="1 2">
    <name type="scientific">Aeromonas veronii</name>
    <dbReference type="NCBI Taxonomy" id="654"/>
    <lineage>
        <taxon>Bacteria</taxon>
        <taxon>Pseudomonadati</taxon>
        <taxon>Pseudomonadota</taxon>
        <taxon>Gammaproteobacteria</taxon>
        <taxon>Aeromonadales</taxon>
        <taxon>Aeromonadaceae</taxon>
        <taxon>Aeromonas</taxon>
    </lineage>
</organism>
<reference evidence="1 2" key="1">
    <citation type="submission" date="2019-12" db="EMBL/GenBank/DDBJ databases">
        <title>complete genome sequences of Aeromonas veronii str. WP3-W19-ESBL-03 isolated from wastewater treatment plant effluent.</title>
        <authorList>
            <person name="Sekizuka T."/>
            <person name="Itokawa K."/>
            <person name="Yatsu K."/>
            <person name="Inamine Y."/>
            <person name="Kuroda M."/>
        </authorList>
    </citation>
    <scope>NUCLEOTIDE SEQUENCE [LARGE SCALE GENOMIC DNA]</scope>
    <source>
        <strain evidence="1 2">WP3-W19-ESBL-03</strain>
    </source>
</reference>
<evidence type="ECO:0000313" key="2">
    <source>
        <dbReference type="Proteomes" id="UP000515442"/>
    </source>
</evidence>
<accession>A0A6S5C4J8</accession>
<dbReference type="AlphaFoldDB" id="A0A6S5C4J8"/>
<evidence type="ECO:0000313" key="1">
    <source>
        <dbReference type="EMBL" id="BBR39666.1"/>
    </source>
</evidence>
<name>A0A6S5C4J8_AERVE</name>
<sequence>MTAKLFEAALGIASPWYINGVAFDAAKKTLSIAVDFVAGSRFSRRKN</sequence>